<evidence type="ECO:0000259" key="1">
    <source>
        <dbReference type="Pfam" id="PF07735"/>
    </source>
</evidence>
<dbReference type="InterPro" id="IPR012885">
    <property type="entry name" value="F-box_Sdz-33"/>
</dbReference>
<dbReference type="AlphaFoldDB" id="A0A1I7U1T0"/>
<accession>A0A1I7U1T0</accession>
<dbReference type="Proteomes" id="UP000095282">
    <property type="component" value="Unplaced"/>
</dbReference>
<dbReference type="PANTHER" id="PTHR21503">
    <property type="entry name" value="F-BOX-CONTAINING HYPOTHETICAL PROTEIN C.ELEGANS"/>
    <property type="match status" value="1"/>
</dbReference>
<organism evidence="2 3">
    <name type="scientific">Caenorhabditis tropicalis</name>
    <dbReference type="NCBI Taxonomy" id="1561998"/>
    <lineage>
        <taxon>Eukaryota</taxon>
        <taxon>Metazoa</taxon>
        <taxon>Ecdysozoa</taxon>
        <taxon>Nematoda</taxon>
        <taxon>Chromadorea</taxon>
        <taxon>Rhabditida</taxon>
        <taxon>Rhabditina</taxon>
        <taxon>Rhabditomorpha</taxon>
        <taxon>Rhabditoidea</taxon>
        <taxon>Rhabditidae</taxon>
        <taxon>Peloderinae</taxon>
        <taxon>Caenorhabditis</taxon>
    </lineage>
</organism>
<dbReference type="Pfam" id="PF07735">
    <property type="entry name" value="FBA_2"/>
    <property type="match status" value="1"/>
</dbReference>
<evidence type="ECO:0000313" key="3">
    <source>
        <dbReference type="WBParaSite" id="Csp11.Scaffold629.g13987.t1"/>
    </source>
</evidence>
<name>A0A1I7U1T0_9PELO</name>
<keyword evidence="2" id="KW-1185">Reference proteome</keyword>
<dbReference type="WBParaSite" id="Csp11.Scaffold629.g13987.t1">
    <property type="protein sequence ID" value="Csp11.Scaffold629.g13987.t1"/>
    <property type="gene ID" value="Csp11.Scaffold629.g13987"/>
</dbReference>
<dbReference type="PANTHER" id="PTHR21503:SF8">
    <property type="entry name" value="F-BOX ASSOCIATED DOMAIN-CONTAINING PROTEIN-RELATED"/>
    <property type="match status" value="1"/>
</dbReference>
<protein>
    <submittedName>
        <fullName evidence="3">FBA_2 domain-containing protein</fullName>
    </submittedName>
</protein>
<proteinExistence type="predicted"/>
<sequence>MTFPFFRVPQIVQSIIVNLAEPYELICLTQCSKRAYKLVKTYRKTSENVKIVVDIENTVKVYFDRKMSCRLSLDSKYGNQELARREYPTTNLFGADFCLSLFLSNIWKLKWDDPTTDGVLTLLDWVTDLFQVDVRGLDISEDTVHRWKWVESRQERIKSLYLSGGRYSKNDISNMIHSNSDNLLFMYITPRIEYSGILPSRTSFVSGNGFSFTRNPLMTSDFVHLSISDSTITDADVNQFLKHWLAGGNSRLKTASLPVDSRDLDDITYGIEGIHGNFETEVYWTIFGRKLTFYFRRLYLRRADGVMATCYIIENSCRRNEFVLAVWPDAKNNSCPIDIF</sequence>
<feature type="domain" description="Sdz-33 F-box" evidence="1">
    <location>
        <begin position="207"/>
        <end position="255"/>
    </location>
</feature>
<reference evidence="3" key="1">
    <citation type="submission" date="2016-11" db="UniProtKB">
        <authorList>
            <consortium name="WormBaseParasite"/>
        </authorList>
    </citation>
    <scope>IDENTIFICATION</scope>
</reference>
<dbReference type="eggNOG" id="ENOG502TJUH">
    <property type="taxonomic scope" value="Eukaryota"/>
</dbReference>
<evidence type="ECO:0000313" key="2">
    <source>
        <dbReference type="Proteomes" id="UP000095282"/>
    </source>
</evidence>
<dbReference type="STRING" id="1561998.A0A1I7U1T0"/>